<evidence type="ECO:0000313" key="2">
    <source>
        <dbReference type="Proteomes" id="UP000295375"/>
    </source>
</evidence>
<reference evidence="1 2" key="1">
    <citation type="submission" date="2019-03" db="EMBL/GenBank/DDBJ databases">
        <title>Genomic Encyclopedia of Type Strains, Phase IV (KMG-IV): sequencing the most valuable type-strain genomes for metagenomic binning, comparative biology and taxonomic classification.</title>
        <authorList>
            <person name="Goeker M."/>
        </authorList>
    </citation>
    <scope>NUCLEOTIDE SEQUENCE [LARGE SCALE GENOMIC DNA]</scope>
    <source>
        <strain evidence="1 2">DSM 103792</strain>
    </source>
</reference>
<organism evidence="1 2">
    <name type="scientific">Permianibacter aggregans</name>
    <dbReference type="NCBI Taxonomy" id="1510150"/>
    <lineage>
        <taxon>Bacteria</taxon>
        <taxon>Pseudomonadati</taxon>
        <taxon>Pseudomonadota</taxon>
        <taxon>Gammaproteobacteria</taxon>
        <taxon>Pseudomonadales</taxon>
        <taxon>Pseudomonadaceae</taxon>
        <taxon>Permianibacter</taxon>
    </lineage>
</organism>
<evidence type="ECO:0000313" key="1">
    <source>
        <dbReference type="EMBL" id="TDQ51240.1"/>
    </source>
</evidence>
<dbReference type="EMBL" id="SNYM01000001">
    <property type="protein sequence ID" value="TDQ51240.1"/>
    <property type="molecule type" value="Genomic_DNA"/>
</dbReference>
<sequence length="145" mass="16397">MKSINQQLLTILQQSAFKDADPEQCPRLIQQWRQQNAVSEQAISAVLTQFSAQLLHTVHQKQLSPAMASELLARLIAGADLPIPATVFALHQVLQNLAEHKRQQADNEQIKREMGRILPLMPVSHLHQADNCRYTGRYTEPKRSA</sequence>
<dbReference type="Proteomes" id="UP000295375">
    <property type="component" value="Unassembled WGS sequence"/>
</dbReference>
<name>A0A4R6UV80_9GAMM</name>
<accession>A0A4R6UV80</accession>
<comment type="caution">
    <text evidence="1">The sequence shown here is derived from an EMBL/GenBank/DDBJ whole genome shotgun (WGS) entry which is preliminary data.</text>
</comment>
<proteinExistence type="predicted"/>
<gene>
    <name evidence="1" type="ORF">EV696_101213</name>
</gene>
<dbReference type="RefSeq" id="WP_133587090.1">
    <property type="nucleotide sequence ID" value="NZ_CP037953.1"/>
</dbReference>
<dbReference type="AlphaFoldDB" id="A0A4R6UV80"/>
<protein>
    <submittedName>
        <fullName evidence="1">Uncharacterized protein</fullName>
    </submittedName>
</protein>
<keyword evidence="2" id="KW-1185">Reference proteome</keyword>